<dbReference type="VEuPathDB" id="PlasmoDB:C922_03732"/>
<sequence>MSRPRARARRQRSRDSSRREISRFYEKYGSTEGGNLTSIQSNIMKDEESKAQGAVRCRGKTSGQVDKEEQVLRVKSWDRMKRSLANESKTIVTKSRRRGNGKVCKNKIRGMKKKHGEIGG</sequence>
<feature type="region of interest" description="Disordered" evidence="1">
    <location>
        <begin position="1"/>
        <end position="20"/>
    </location>
</feature>
<protein>
    <submittedName>
        <fullName evidence="2">Uncharacterized protein</fullName>
    </submittedName>
</protein>
<keyword evidence="3" id="KW-1185">Reference proteome</keyword>
<feature type="compositionally biased region" description="Basic residues" evidence="1">
    <location>
        <begin position="1"/>
        <end position="12"/>
    </location>
</feature>
<proteinExistence type="predicted"/>
<dbReference type="Proteomes" id="UP000030640">
    <property type="component" value="Unassembled WGS sequence"/>
</dbReference>
<dbReference type="AlphaFoldDB" id="W7A9D4"/>
<accession>W7A9D4</accession>
<gene>
    <name evidence="2" type="ORF">C922_03732</name>
</gene>
<evidence type="ECO:0000313" key="3">
    <source>
        <dbReference type="Proteomes" id="UP000030640"/>
    </source>
</evidence>
<dbReference type="EMBL" id="KI965476">
    <property type="protein sequence ID" value="EUD65749.1"/>
    <property type="molecule type" value="Genomic_DNA"/>
</dbReference>
<reference evidence="2 3" key="1">
    <citation type="submission" date="2013-02" db="EMBL/GenBank/DDBJ databases">
        <title>The Genome Sequence of Plasmodium inui San Antonio 1.</title>
        <authorList>
            <consortium name="The Broad Institute Genome Sequencing Platform"/>
            <consortium name="The Broad Institute Genome Sequencing Center for Infectious Disease"/>
            <person name="Neafsey D."/>
            <person name="Cheeseman I."/>
            <person name="Volkman S."/>
            <person name="Adams J."/>
            <person name="Walker B."/>
            <person name="Young S.K."/>
            <person name="Zeng Q."/>
            <person name="Gargeya S."/>
            <person name="Fitzgerald M."/>
            <person name="Haas B."/>
            <person name="Abouelleil A."/>
            <person name="Alvarado L."/>
            <person name="Arachchi H.M."/>
            <person name="Berlin A.M."/>
            <person name="Chapman S.B."/>
            <person name="Dewar J."/>
            <person name="Goldberg J."/>
            <person name="Griggs A."/>
            <person name="Gujja S."/>
            <person name="Hansen M."/>
            <person name="Howarth C."/>
            <person name="Imamovic A."/>
            <person name="Larimer J."/>
            <person name="McCowan C."/>
            <person name="Murphy C."/>
            <person name="Neiman D."/>
            <person name="Pearson M."/>
            <person name="Priest M."/>
            <person name="Roberts A."/>
            <person name="Saif S."/>
            <person name="Shea T."/>
            <person name="Sisk P."/>
            <person name="Sykes S."/>
            <person name="Wortman J."/>
            <person name="Nusbaum C."/>
            <person name="Birren B."/>
        </authorList>
    </citation>
    <scope>NUCLEOTIDE SEQUENCE [LARGE SCALE GENOMIC DNA]</scope>
    <source>
        <strain evidence="2 3">San Antonio 1</strain>
    </source>
</reference>
<dbReference type="RefSeq" id="XP_008817543.1">
    <property type="nucleotide sequence ID" value="XM_008819321.1"/>
</dbReference>
<dbReference type="GeneID" id="20039006"/>
<name>W7A9D4_9APIC</name>
<organism evidence="2 3">
    <name type="scientific">Plasmodium inui San Antonio 1</name>
    <dbReference type="NCBI Taxonomy" id="1237626"/>
    <lineage>
        <taxon>Eukaryota</taxon>
        <taxon>Sar</taxon>
        <taxon>Alveolata</taxon>
        <taxon>Apicomplexa</taxon>
        <taxon>Aconoidasida</taxon>
        <taxon>Haemosporida</taxon>
        <taxon>Plasmodiidae</taxon>
        <taxon>Plasmodium</taxon>
        <taxon>Plasmodium (Plasmodium)</taxon>
    </lineage>
</organism>
<evidence type="ECO:0000313" key="2">
    <source>
        <dbReference type="EMBL" id="EUD65749.1"/>
    </source>
</evidence>
<evidence type="ECO:0000256" key="1">
    <source>
        <dbReference type="SAM" id="MobiDB-lite"/>
    </source>
</evidence>